<dbReference type="Pfam" id="PF03006">
    <property type="entry name" value="HlyIII"/>
    <property type="match status" value="1"/>
</dbReference>
<keyword evidence="5 9" id="KW-1133">Transmembrane helix</keyword>
<feature type="binding site" evidence="7">
    <location>
        <position position="217"/>
    </location>
    <ligand>
        <name>Zn(2+)</name>
        <dbReference type="ChEBI" id="CHEBI:29105"/>
    </ligand>
</feature>
<proteinExistence type="inferred from homology"/>
<evidence type="ECO:0000313" key="11">
    <source>
        <dbReference type="Proteomes" id="UP000467636"/>
    </source>
</evidence>
<organism evidence="10 11">
    <name type="scientific">Mycolicibacter terrae</name>
    <dbReference type="NCBI Taxonomy" id="1788"/>
    <lineage>
        <taxon>Bacteria</taxon>
        <taxon>Bacillati</taxon>
        <taxon>Actinomycetota</taxon>
        <taxon>Actinomycetes</taxon>
        <taxon>Mycobacteriales</taxon>
        <taxon>Mycobacteriaceae</taxon>
        <taxon>Mycolicibacter</taxon>
    </lineage>
</organism>
<name>A0AAD1HXT0_9MYCO</name>
<reference evidence="10 11" key="1">
    <citation type="journal article" date="2019" name="Emerg. Microbes Infect.">
        <title>Comprehensive subspecies identification of 175 nontuberculous mycobacteria species based on 7547 genomic profiles.</title>
        <authorList>
            <person name="Matsumoto Y."/>
            <person name="Kinjo T."/>
            <person name="Motooka D."/>
            <person name="Nabeya D."/>
            <person name="Jung N."/>
            <person name="Uechi K."/>
            <person name="Horii T."/>
            <person name="Iida T."/>
            <person name="Fujita J."/>
            <person name="Nakamura S."/>
        </authorList>
    </citation>
    <scope>NUCLEOTIDE SEQUENCE [LARGE SCALE GENOMIC DNA]</scope>
    <source>
        <strain evidence="10 11">JCM 12143</strain>
    </source>
</reference>
<feature type="transmembrane region" description="Helical" evidence="9">
    <location>
        <begin position="153"/>
        <end position="172"/>
    </location>
</feature>
<feature type="transmembrane region" description="Helical" evidence="9">
    <location>
        <begin position="212"/>
        <end position="235"/>
    </location>
</feature>
<feature type="transmembrane region" description="Helical" evidence="9">
    <location>
        <begin position="127"/>
        <end position="146"/>
    </location>
</feature>
<gene>
    <name evidence="10" type="ORF">MTER_30290</name>
</gene>
<evidence type="ECO:0000256" key="4">
    <source>
        <dbReference type="ARBA" id="ARBA00022692"/>
    </source>
</evidence>
<evidence type="ECO:0000256" key="8">
    <source>
        <dbReference type="SAM" id="MobiDB-lite"/>
    </source>
</evidence>
<evidence type="ECO:0000256" key="3">
    <source>
        <dbReference type="ARBA" id="ARBA00022475"/>
    </source>
</evidence>
<keyword evidence="11" id="KW-1185">Reference proteome</keyword>
<dbReference type="InterPro" id="IPR004254">
    <property type="entry name" value="AdipoR/HlyIII-related"/>
</dbReference>
<evidence type="ECO:0000256" key="2">
    <source>
        <dbReference type="ARBA" id="ARBA00008488"/>
    </source>
</evidence>
<feature type="transmembrane region" description="Helical" evidence="9">
    <location>
        <begin position="178"/>
        <end position="200"/>
    </location>
</feature>
<feature type="transmembrane region" description="Helical" evidence="9">
    <location>
        <begin position="62"/>
        <end position="81"/>
    </location>
</feature>
<feature type="compositionally biased region" description="Polar residues" evidence="8">
    <location>
        <begin position="1"/>
        <end position="12"/>
    </location>
</feature>
<feature type="binding site" evidence="7">
    <location>
        <position position="82"/>
    </location>
    <ligand>
        <name>Zn(2+)</name>
        <dbReference type="ChEBI" id="CHEBI:29105"/>
    </ligand>
</feature>
<sequence length="239" mass="25788">MSTHPETISEPNPSDLPVDVAPAHTRPRARGWIHLVSAIVAVIAGATLIGVTWPLAGLEAGLATLAYTISVVGMFAVSATYHRVTWKSVAARIRMKRLDHAMIFIFIAGTYTPFALLAMDHGAQERLVMTIVWGGALAGVLLKLCWPTAPKWVGVPLYLLLGWVSAFFIATIMHNAGVAAMVLLTVGGALYSVGAIMYALKWPDPWPQTFGYHEFFHACTAVAAICQYIAIWFAALSSP</sequence>
<feature type="binding site" evidence="7">
    <location>
        <position position="213"/>
    </location>
    <ligand>
        <name>Zn(2+)</name>
        <dbReference type="ChEBI" id="CHEBI:29105"/>
    </ligand>
</feature>
<keyword evidence="7" id="KW-0479">Metal-binding</keyword>
<keyword evidence="3" id="KW-1003">Cell membrane</keyword>
<keyword evidence="6 9" id="KW-0472">Membrane</keyword>
<dbReference type="GO" id="GO:0005886">
    <property type="term" value="C:plasma membrane"/>
    <property type="evidence" value="ECO:0007669"/>
    <property type="project" value="UniProtKB-SubCell"/>
</dbReference>
<evidence type="ECO:0000256" key="6">
    <source>
        <dbReference type="ARBA" id="ARBA00023136"/>
    </source>
</evidence>
<evidence type="ECO:0000256" key="9">
    <source>
        <dbReference type="SAM" id="Phobius"/>
    </source>
</evidence>
<dbReference type="PANTHER" id="PTHR20855:SF3">
    <property type="entry name" value="LD03007P"/>
    <property type="match status" value="1"/>
</dbReference>
<feature type="region of interest" description="Disordered" evidence="8">
    <location>
        <begin position="1"/>
        <end position="20"/>
    </location>
</feature>
<comment type="similarity">
    <text evidence="2">Belongs to the UPF0073 (Hly-III) family.</text>
</comment>
<dbReference type="AlphaFoldDB" id="A0AAD1HXT0"/>
<comment type="subcellular location">
    <subcellularLocation>
        <location evidence="1">Cell membrane</location>
        <topology evidence="1">Multi-pass membrane protein</topology>
    </subcellularLocation>
</comment>
<dbReference type="InterPro" id="IPR005744">
    <property type="entry name" value="Hy-lIII"/>
</dbReference>
<dbReference type="EMBL" id="AP022564">
    <property type="protein sequence ID" value="BBX23618.1"/>
    <property type="molecule type" value="Genomic_DNA"/>
</dbReference>
<dbReference type="NCBIfam" id="TIGR01065">
    <property type="entry name" value="hlyIII"/>
    <property type="match status" value="1"/>
</dbReference>
<feature type="transmembrane region" description="Helical" evidence="9">
    <location>
        <begin position="32"/>
        <end position="56"/>
    </location>
</feature>
<feature type="transmembrane region" description="Helical" evidence="9">
    <location>
        <begin position="101"/>
        <end position="121"/>
    </location>
</feature>
<protein>
    <submittedName>
        <fullName evidence="10">UPF0073 membrane protein</fullName>
    </submittedName>
</protein>
<evidence type="ECO:0000313" key="10">
    <source>
        <dbReference type="EMBL" id="BBX23618.1"/>
    </source>
</evidence>
<accession>A0AAD1HXT0</accession>
<evidence type="ECO:0000256" key="5">
    <source>
        <dbReference type="ARBA" id="ARBA00022989"/>
    </source>
</evidence>
<dbReference type="RefSeq" id="WP_085262470.1">
    <property type="nucleotide sequence ID" value="NZ_AP022564.1"/>
</dbReference>
<keyword evidence="7" id="KW-0862">Zinc</keyword>
<dbReference type="GO" id="GO:0046872">
    <property type="term" value="F:metal ion binding"/>
    <property type="evidence" value="ECO:0007669"/>
    <property type="project" value="UniProtKB-KW"/>
</dbReference>
<dbReference type="PANTHER" id="PTHR20855">
    <property type="entry name" value="ADIPOR/PROGESTIN RECEPTOR-RELATED"/>
    <property type="match status" value="1"/>
</dbReference>
<evidence type="ECO:0000256" key="7">
    <source>
        <dbReference type="PIRSR" id="PIRSR604254-1"/>
    </source>
</evidence>
<dbReference type="GO" id="GO:0140911">
    <property type="term" value="F:pore-forming activity"/>
    <property type="evidence" value="ECO:0007669"/>
    <property type="project" value="InterPro"/>
</dbReference>
<dbReference type="Proteomes" id="UP000467636">
    <property type="component" value="Chromosome"/>
</dbReference>
<keyword evidence="4 9" id="KW-0812">Transmembrane</keyword>
<evidence type="ECO:0000256" key="1">
    <source>
        <dbReference type="ARBA" id="ARBA00004651"/>
    </source>
</evidence>